<evidence type="ECO:0000256" key="3">
    <source>
        <dbReference type="ARBA" id="ARBA00022605"/>
    </source>
</evidence>
<name>H1DIM7_9BACT</name>
<evidence type="ECO:0000256" key="7">
    <source>
        <dbReference type="HAMAP-Rule" id="MF_00210"/>
    </source>
</evidence>
<evidence type="ECO:0000256" key="2">
    <source>
        <dbReference type="ARBA" id="ARBA00009948"/>
    </source>
</evidence>
<feature type="binding site" evidence="7">
    <location>
        <position position="26"/>
    </location>
    <ligand>
        <name>3-phosphoshikimate</name>
        <dbReference type="ChEBI" id="CHEBI:145989"/>
    </ligand>
</feature>
<feature type="binding site" evidence="7">
    <location>
        <position position="21"/>
    </location>
    <ligand>
        <name>3-phosphoshikimate</name>
        <dbReference type="ChEBI" id="CHEBI:145989"/>
    </ligand>
</feature>
<dbReference type="InterPro" id="IPR023193">
    <property type="entry name" value="EPSP_synthase_CS"/>
</dbReference>
<dbReference type="HAMAP" id="MF_00210">
    <property type="entry name" value="EPSP_synth"/>
    <property type="match status" value="1"/>
</dbReference>
<dbReference type="PANTHER" id="PTHR21090:SF5">
    <property type="entry name" value="PENTAFUNCTIONAL AROM POLYPEPTIDE"/>
    <property type="match status" value="1"/>
</dbReference>
<dbReference type="GO" id="GO:0008652">
    <property type="term" value="P:amino acid biosynthetic process"/>
    <property type="evidence" value="ECO:0007669"/>
    <property type="project" value="UniProtKB-KW"/>
</dbReference>
<dbReference type="UniPathway" id="UPA00053">
    <property type="reaction ID" value="UER00089"/>
</dbReference>
<comment type="subcellular location">
    <subcellularLocation>
        <location evidence="7">Cytoplasm</location>
    </subcellularLocation>
</comment>
<dbReference type="GO" id="GO:0009423">
    <property type="term" value="P:chorismate biosynthetic process"/>
    <property type="evidence" value="ECO:0007669"/>
    <property type="project" value="UniProtKB-UniRule"/>
</dbReference>
<comment type="similarity">
    <text evidence="2 7">Belongs to the EPSP synthase family.</text>
</comment>
<feature type="binding site" evidence="7">
    <location>
        <position position="388"/>
    </location>
    <ligand>
        <name>phosphoenolpyruvate</name>
        <dbReference type="ChEBI" id="CHEBI:58702"/>
    </ligand>
</feature>
<accession>H1DIM7</accession>
<comment type="pathway">
    <text evidence="1 7">Metabolic intermediate biosynthesis; chorismate biosynthesis; chorismate from D-erythrose 4-phosphate and phosphoenolpyruvate: step 6/7.</text>
</comment>
<dbReference type="CDD" id="cd01556">
    <property type="entry name" value="EPSP_synthase"/>
    <property type="match status" value="1"/>
</dbReference>
<dbReference type="EC" id="2.5.1.19" evidence="7"/>
<dbReference type="eggNOG" id="COG0128">
    <property type="taxonomic scope" value="Bacteria"/>
</dbReference>
<keyword evidence="3 7" id="KW-0028">Amino-acid biosynthesis</keyword>
<feature type="binding site" evidence="7">
    <location>
        <position position="143"/>
    </location>
    <ligand>
        <name>3-phosphoshikimate</name>
        <dbReference type="ChEBI" id="CHEBI:145989"/>
    </ligand>
</feature>
<evidence type="ECO:0000313" key="9">
    <source>
        <dbReference type="EMBL" id="EHP46639.1"/>
    </source>
</evidence>
<feature type="binding site" evidence="7">
    <location>
        <position position="22"/>
    </location>
    <ligand>
        <name>3-phosphoshikimate</name>
        <dbReference type="ChEBI" id="CHEBI:145989"/>
    </ligand>
</feature>
<feature type="binding site" evidence="7">
    <location>
        <position position="144"/>
    </location>
    <ligand>
        <name>3-phosphoshikimate</name>
        <dbReference type="ChEBI" id="CHEBI:145989"/>
    </ligand>
</feature>
<dbReference type="InterPro" id="IPR036968">
    <property type="entry name" value="Enolpyruvate_Tfrase_sf"/>
</dbReference>
<feature type="binding site" evidence="7">
    <location>
        <position position="97"/>
    </location>
    <ligand>
        <name>phosphoenolpyruvate</name>
        <dbReference type="ChEBI" id="CHEBI:58702"/>
    </ligand>
</feature>
<dbReference type="SUPFAM" id="SSF55205">
    <property type="entry name" value="EPT/RTPC-like"/>
    <property type="match status" value="1"/>
</dbReference>
<feature type="binding site" evidence="7">
    <location>
        <position position="171"/>
    </location>
    <ligand>
        <name>3-phosphoshikimate</name>
        <dbReference type="ChEBI" id="CHEBI:145989"/>
    </ligand>
</feature>
<reference evidence="9 10" key="1">
    <citation type="submission" date="2012-01" db="EMBL/GenBank/DDBJ databases">
        <title>The Genome Sequence of Odoribacter laneus YIT 12061.</title>
        <authorList>
            <consortium name="The Broad Institute Genome Sequencing Platform"/>
            <person name="Earl A."/>
            <person name="Ward D."/>
            <person name="Feldgarden M."/>
            <person name="Gevers D."/>
            <person name="Morotomi M."/>
            <person name="Young S.K."/>
            <person name="Zeng Q."/>
            <person name="Gargeya S."/>
            <person name="Fitzgerald M."/>
            <person name="Haas B."/>
            <person name="Abouelleil A."/>
            <person name="Alvarado L."/>
            <person name="Arachchi H.M."/>
            <person name="Berlin A."/>
            <person name="Chapman S.B."/>
            <person name="Gearin G."/>
            <person name="Goldberg J."/>
            <person name="Griggs A."/>
            <person name="Gujja S."/>
            <person name="Hansen M."/>
            <person name="Heiman D."/>
            <person name="Howarth C."/>
            <person name="Larimer J."/>
            <person name="Lui A."/>
            <person name="MacDonald P.J.P."/>
            <person name="McCowen C."/>
            <person name="Montmayeur A."/>
            <person name="Murphy C."/>
            <person name="Neiman D."/>
            <person name="Pearson M."/>
            <person name="Priest M."/>
            <person name="Roberts A."/>
            <person name="Saif S."/>
            <person name="Shea T."/>
            <person name="Sisk P."/>
            <person name="Stolte C."/>
            <person name="Sykes S."/>
            <person name="Wortman J."/>
            <person name="Nusbaum C."/>
            <person name="Birren B."/>
        </authorList>
    </citation>
    <scope>NUCLEOTIDE SEQUENCE [LARGE SCALE GENOMIC DNA]</scope>
    <source>
        <strain evidence="9 10">YIT 12061</strain>
    </source>
</reference>
<comment type="catalytic activity">
    <reaction evidence="6">
        <text>3-phosphoshikimate + phosphoenolpyruvate = 5-O-(1-carboxyvinyl)-3-phosphoshikimate + phosphate</text>
        <dbReference type="Rhea" id="RHEA:21256"/>
        <dbReference type="ChEBI" id="CHEBI:43474"/>
        <dbReference type="ChEBI" id="CHEBI:57701"/>
        <dbReference type="ChEBI" id="CHEBI:58702"/>
        <dbReference type="ChEBI" id="CHEBI:145989"/>
        <dbReference type="EC" id="2.5.1.19"/>
    </reaction>
    <physiologicalReaction direction="left-to-right" evidence="6">
        <dbReference type="Rhea" id="RHEA:21257"/>
    </physiologicalReaction>
</comment>
<feature type="domain" description="Enolpyruvate transferase" evidence="8">
    <location>
        <begin position="63"/>
        <end position="397"/>
    </location>
</feature>
<dbReference type="PANTHER" id="PTHR21090">
    <property type="entry name" value="AROM/DEHYDROQUINATE SYNTHASE"/>
    <property type="match status" value="1"/>
</dbReference>
<comment type="subunit">
    <text evidence="7">Monomer.</text>
</comment>
<feature type="binding site" evidence="7">
    <location>
        <position position="21"/>
    </location>
    <ligand>
        <name>phosphoenolpyruvate</name>
        <dbReference type="ChEBI" id="CHEBI:58702"/>
    </ligand>
</feature>
<feature type="binding site" evidence="7">
    <location>
        <position position="314"/>
    </location>
    <ligand>
        <name>3-phosphoshikimate</name>
        <dbReference type="ChEBI" id="CHEBI:145989"/>
    </ligand>
</feature>
<dbReference type="Gene3D" id="3.65.10.10">
    <property type="entry name" value="Enolpyruvate transferase domain"/>
    <property type="match status" value="3"/>
</dbReference>
<dbReference type="EMBL" id="ADMC01000025">
    <property type="protein sequence ID" value="EHP46639.1"/>
    <property type="molecule type" value="Genomic_DNA"/>
</dbReference>
<feature type="binding site" evidence="7">
    <location>
        <position position="145"/>
    </location>
    <ligand>
        <name>phosphoenolpyruvate</name>
        <dbReference type="ChEBI" id="CHEBI:58702"/>
    </ligand>
</feature>
<comment type="function">
    <text evidence="7">Catalyzes the transfer of the enolpyruvyl moiety of phosphoenolpyruvate (PEP) to the 5-hydroxyl of shikimate-3-phosphate (S3P) to produce enolpyruvyl shikimate-3-phosphate and inorganic phosphate.</text>
</comment>
<dbReference type="GO" id="GO:0003866">
    <property type="term" value="F:3-phosphoshikimate 1-carboxyvinyltransferase activity"/>
    <property type="evidence" value="ECO:0007669"/>
    <property type="project" value="UniProtKB-UniRule"/>
</dbReference>
<evidence type="ECO:0000256" key="5">
    <source>
        <dbReference type="ARBA" id="ARBA00023141"/>
    </source>
</evidence>
<gene>
    <name evidence="7" type="primary">aroA</name>
    <name evidence="9" type="ORF">HMPREF9449_02256</name>
</gene>
<evidence type="ECO:0000256" key="6">
    <source>
        <dbReference type="ARBA" id="ARBA00044633"/>
    </source>
</evidence>
<feature type="binding site" evidence="7">
    <location>
        <position position="318"/>
    </location>
    <ligand>
        <name>phosphoenolpyruvate</name>
        <dbReference type="ChEBI" id="CHEBI:58702"/>
    </ligand>
</feature>
<feature type="binding site" evidence="7">
    <location>
        <position position="69"/>
    </location>
    <ligand>
        <name>phosphoenolpyruvate</name>
        <dbReference type="ChEBI" id="CHEBI:58702"/>
    </ligand>
</feature>
<organism evidence="9 10">
    <name type="scientific">Odoribacter laneus YIT 12061</name>
    <dbReference type="NCBI Taxonomy" id="742817"/>
    <lineage>
        <taxon>Bacteria</taxon>
        <taxon>Pseudomonadati</taxon>
        <taxon>Bacteroidota</taxon>
        <taxon>Bacteroidia</taxon>
        <taxon>Bacteroidales</taxon>
        <taxon>Odoribacteraceae</taxon>
        <taxon>Odoribacter</taxon>
    </lineage>
</organism>
<evidence type="ECO:0000256" key="1">
    <source>
        <dbReference type="ARBA" id="ARBA00004811"/>
    </source>
</evidence>
<dbReference type="PROSITE" id="PS00885">
    <property type="entry name" value="EPSP_SYNTHASE_2"/>
    <property type="match status" value="1"/>
</dbReference>
<feature type="binding site" evidence="7">
    <location>
        <position position="287"/>
    </location>
    <ligand>
        <name>3-phosphoshikimate</name>
        <dbReference type="ChEBI" id="CHEBI:145989"/>
    </ligand>
</feature>
<dbReference type="PIRSF" id="PIRSF000505">
    <property type="entry name" value="EPSPS"/>
    <property type="match status" value="1"/>
</dbReference>
<protein>
    <recommendedName>
        <fullName evidence="7">3-phosphoshikimate 1-carboxyvinyltransferase</fullName>
        <ecNumber evidence="7">2.5.1.19</ecNumber>
    </recommendedName>
    <alternativeName>
        <fullName evidence="7">5-enolpyruvylshikimate-3-phosphate synthase</fullName>
        <shortName evidence="7">EPSP synthase</shortName>
        <shortName evidence="7">EPSPS</shortName>
    </alternativeName>
</protein>
<dbReference type="GO" id="GO:0005737">
    <property type="term" value="C:cytoplasm"/>
    <property type="evidence" value="ECO:0007669"/>
    <property type="project" value="UniProtKB-SubCell"/>
</dbReference>
<dbReference type="STRING" id="742817.HMPREF9449_02256"/>
<dbReference type="Proteomes" id="UP000004892">
    <property type="component" value="Unassembled WGS sequence"/>
</dbReference>
<dbReference type="GeneID" id="98069802"/>
<dbReference type="GO" id="GO:0009073">
    <property type="term" value="P:aromatic amino acid family biosynthetic process"/>
    <property type="evidence" value="ECO:0007669"/>
    <property type="project" value="UniProtKB-KW"/>
</dbReference>
<comment type="caution">
    <text evidence="9">The sequence shown here is derived from an EMBL/GenBank/DDBJ whole genome shotgun (WGS) entry which is preliminary data.</text>
</comment>
<keyword evidence="10" id="KW-1185">Reference proteome</keyword>
<dbReference type="RefSeq" id="WP_009137403.1">
    <property type="nucleotide sequence ID" value="NZ_JH594596.1"/>
</dbReference>
<comment type="caution">
    <text evidence="7">Lacks conserved residue(s) required for the propagation of feature annotation.</text>
</comment>
<evidence type="ECO:0000313" key="10">
    <source>
        <dbReference type="Proteomes" id="UP000004892"/>
    </source>
</evidence>
<proteinExistence type="inferred from homology"/>
<feature type="binding site" evidence="7">
    <location>
        <position position="145"/>
    </location>
    <ligand>
        <name>3-phosphoshikimate</name>
        <dbReference type="ChEBI" id="CHEBI:145989"/>
    </ligand>
</feature>
<dbReference type="InterPro" id="IPR006264">
    <property type="entry name" value="EPSP_synthase"/>
</dbReference>
<evidence type="ECO:0000256" key="4">
    <source>
        <dbReference type="ARBA" id="ARBA00022679"/>
    </source>
</evidence>
<dbReference type="InterPro" id="IPR001986">
    <property type="entry name" value="Enolpyruvate_Tfrase_dom"/>
</dbReference>
<keyword evidence="5 7" id="KW-0057">Aromatic amino acid biosynthesis</keyword>
<sequence length="408" mass="45640">MNIAVCFNDKIKGIVSLPASKSISNRILILNALADSPLEIENLSDCDDTKSMLQVLQSDVNYFDIGHAGTAMRFLTAFLSRIVGIWDLTGSERMKQRPIGVLVDALNRLGAHIEYREQVGFPPLRIYGSYLRGGEISIPASVSSQYISALMMIAPYMAEGLRLRLTGKVVSRKYIDMTVALMRFFGAEIETNGDFIKIAPLPYTPVPFRVESDWSAASYFYELLAIAEGGEITLTGLEKESLQGDAGQVYVWEKLGVKSSWQGDKLMLRKKEVEIRFLEFNFVEMPDLVQSFAVACCMNGIPFSFSGVETLRIKETDRITALITELRKLGYELSTEGEGVLKWEGTLALPEKNICIETYHDHRMAMAFAPAALKHPGMVIVDKEVVSKSFADYWKELQKLGLEIEEVK</sequence>
<keyword evidence="7" id="KW-0963">Cytoplasm</keyword>
<dbReference type="HOGENOM" id="CLU_024321_0_0_10"/>
<dbReference type="InterPro" id="IPR013792">
    <property type="entry name" value="RNA3'P_cycl/enolpyr_Trfase_a/b"/>
</dbReference>
<feature type="domain" description="Enolpyruvate transferase" evidence="8">
    <location>
        <begin position="9"/>
        <end position="57"/>
    </location>
</feature>
<dbReference type="Pfam" id="PF00275">
    <property type="entry name" value="EPSP_synthase"/>
    <property type="match status" value="2"/>
</dbReference>
<dbReference type="PATRIC" id="fig|742817.3.peg.2414"/>
<keyword evidence="4 7" id="KW-0808">Transferase</keyword>
<dbReference type="AlphaFoldDB" id="H1DIM7"/>
<evidence type="ECO:0000259" key="8">
    <source>
        <dbReference type="Pfam" id="PF00275"/>
    </source>
</evidence>
<feature type="active site" description="Proton acceptor" evidence="7">
    <location>
        <position position="287"/>
    </location>
</feature>
<feature type="binding site" evidence="7">
    <location>
        <position position="363"/>
    </location>
    <ligand>
        <name>phosphoenolpyruvate</name>
        <dbReference type="ChEBI" id="CHEBI:58702"/>
    </ligand>
</feature>